<feature type="domain" description="Response regulatory" evidence="2">
    <location>
        <begin position="15"/>
        <end position="122"/>
    </location>
</feature>
<dbReference type="Gene3D" id="3.40.50.2300">
    <property type="match status" value="1"/>
</dbReference>
<evidence type="ECO:0000259" key="2">
    <source>
        <dbReference type="PROSITE" id="PS50110"/>
    </source>
</evidence>
<dbReference type="InterPro" id="IPR001789">
    <property type="entry name" value="Sig_transdc_resp-reg_receiver"/>
</dbReference>
<dbReference type="InterPro" id="IPR011006">
    <property type="entry name" value="CheY-like_superfamily"/>
</dbReference>
<proteinExistence type="predicted"/>
<evidence type="ECO:0000256" key="1">
    <source>
        <dbReference type="PROSITE-ProRule" id="PRU00169"/>
    </source>
</evidence>
<dbReference type="PROSITE" id="PS50110">
    <property type="entry name" value="RESPONSE_REGULATORY"/>
    <property type="match status" value="1"/>
</dbReference>
<name>A0A1F4VHN9_UNCKA</name>
<protein>
    <recommendedName>
        <fullName evidence="2">Response regulatory domain-containing protein</fullName>
    </recommendedName>
</protein>
<dbReference type="EMBL" id="MEVN01000034">
    <property type="protein sequence ID" value="OGC56605.1"/>
    <property type="molecule type" value="Genomic_DNA"/>
</dbReference>
<dbReference type="Proteomes" id="UP000177763">
    <property type="component" value="Unassembled WGS sequence"/>
</dbReference>
<dbReference type="GO" id="GO:0000160">
    <property type="term" value="P:phosphorelay signal transduction system"/>
    <property type="evidence" value="ECO:0007669"/>
    <property type="project" value="InterPro"/>
</dbReference>
<dbReference type="AlphaFoldDB" id="A0A1F4VHN9"/>
<reference evidence="3 4" key="1">
    <citation type="journal article" date="2016" name="Nat. Commun.">
        <title>Thousands of microbial genomes shed light on interconnected biogeochemical processes in an aquifer system.</title>
        <authorList>
            <person name="Anantharaman K."/>
            <person name="Brown C.T."/>
            <person name="Hug L.A."/>
            <person name="Sharon I."/>
            <person name="Castelle C.J."/>
            <person name="Probst A.J."/>
            <person name="Thomas B.C."/>
            <person name="Singh A."/>
            <person name="Wilkins M.J."/>
            <person name="Karaoz U."/>
            <person name="Brodie E.L."/>
            <person name="Williams K.H."/>
            <person name="Hubbard S.S."/>
            <person name="Banfield J.F."/>
        </authorList>
    </citation>
    <scope>NUCLEOTIDE SEQUENCE [LARGE SCALE GENOMIC DNA]</scope>
</reference>
<gene>
    <name evidence="3" type="ORF">A3H26_01790</name>
</gene>
<evidence type="ECO:0000313" key="4">
    <source>
        <dbReference type="Proteomes" id="UP000177763"/>
    </source>
</evidence>
<sequence length="122" mass="13782">MLANLPVRRDEMEKSVLLVSGDEGFRTRVAELVRGRGFICVTANSISDASEALKRAIYDLVLIDSNVGPELLVREFVKILLEHKQKVLVFVLIIPDWVGLEVPLILRTLVNEQLPDWMEKNG</sequence>
<evidence type="ECO:0000313" key="3">
    <source>
        <dbReference type="EMBL" id="OGC56605.1"/>
    </source>
</evidence>
<feature type="modified residue" description="4-aspartylphosphate" evidence="1">
    <location>
        <position position="64"/>
    </location>
</feature>
<organism evidence="3 4">
    <name type="scientific">candidate division WWE3 bacterium RIFCSPLOWO2_12_FULL_36_10</name>
    <dbReference type="NCBI Taxonomy" id="1802630"/>
    <lineage>
        <taxon>Bacteria</taxon>
        <taxon>Katanobacteria</taxon>
    </lineage>
</organism>
<dbReference type="STRING" id="1802630.A3H26_01790"/>
<keyword evidence="1" id="KW-0597">Phosphoprotein</keyword>
<accession>A0A1F4VHN9</accession>
<comment type="caution">
    <text evidence="3">The sequence shown here is derived from an EMBL/GenBank/DDBJ whole genome shotgun (WGS) entry which is preliminary data.</text>
</comment>
<dbReference type="SUPFAM" id="SSF52172">
    <property type="entry name" value="CheY-like"/>
    <property type="match status" value="1"/>
</dbReference>